<keyword evidence="4" id="KW-0411">Iron-sulfur</keyword>
<keyword evidence="9" id="KW-1185">Reference proteome</keyword>
<feature type="region of interest" description="Disordered" evidence="7">
    <location>
        <begin position="509"/>
        <end position="532"/>
    </location>
</feature>
<comment type="subunit">
    <text evidence="3">Monomer.</text>
</comment>
<evidence type="ECO:0000313" key="9">
    <source>
        <dbReference type="Proteomes" id="UP001303760"/>
    </source>
</evidence>
<keyword evidence="6 8" id="KW-0378">Hydrolase</keyword>
<name>A0AAN7CEX4_9PEZI</name>
<dbReference type="AlphaFoldDB" id="A0AAN7CEX4"/>
<keyword evidence="4" id="KW-0004">4Fe-4S</keyword>
<accession>A0AAN7CEX4</accession>
<dbReference type="GO" id="GO:0045145">
    <property type="term" value="F:single-stranded DNA 5'-3' DNA exonuclease activity"/>
    <property type="evidence" value="ECO:0007669"/>
    <property type="project" value="InterPro"/>
</dbReference>
<gene>
    <name evidence="8" type="ORF">C8A03DRAFT_31352</name>
</gene>
<comment type="caution">
    <text evidence="8">The sequence shown here is derived from an EMBL/GenBank/DDBJ whole genome shotgun (WGS) entry which is preliminary data.</text>
</comment>
<evidence type="ECO:0000256" key="7">
    <source>
        <dbReference type="SAM" id="MobiDB-lite"/>
    </source>
</evidence>
<keyword evidence="4" id="KW-0408">Iron</keyword>
<feature type="region of interest" description="Disordered" evidence="7">
    <location>
        <begin position="434"/>
        <end position="465"/>
    </location>
</feature>
<keyword evidence="4" id="KW-0479">Metal-binding</keyword>
<evidence type="ECO:0000256" key="1">
    <source>
        <dbReference type="ARBA" id="ARBA00001966"/>
    </source>
</evidence>
<evidence type="ECO:0000256" key="4">
    <source>
        <dbReference type="ARBA" id="ARBA00022485"/>
    </source>
</evidence>
<feature type="region of interest" description="Disordered" evidence="7">
    <location>
        <begin position="36"/>
        <end position="86"/>
    </location>
</feature>
<dbReference type="InterPro" id="IPR019190">
    <property type="entry name" value="EXOV"/>
</dbReference>
<feature type="region of interest" description="Disordered" evidence="7">
    <location>
        <begin position="604"/>
        <end position="645"/>
    </location>
</feature>
<dbReference type="GO" id="GO:0005739">
    <property type="term" value="C:mitochondrion"/>
    <property type="evidence" value="ECO:0007669"/>
    <property type="project" value="TreeGrafter"/>
</dbReference>
<dbReference type="PANTHER" id="PTHR14464">
    <property type="entry name" value="EXONUCLEASE V"/>
    <property type="match status" value="1"/>
</dbReference>
<evidence type="ECO:0000313" key="8">
    <source>
        <dbReference type="EMBL" id="KAK4240535.1"/>
    </source>
</evidence>
<dbReference type="Pfam" id="PF09810">
    <property type="entry name" value="Exo5"/>
    <property type="match status" value="1"/>
</dbReference>
<sequence>MAGFASVVSGSDSETDYGYDLTASDEELLFAIADRLSAESPRSRPVPATPATPAPRSNSSALARNAISPTSFSPGFDPDESQAIDDTIAAITDDDLTFDISELQDDDVNSSGQGATDAFELARGSTAENQSRRLIPSVSKDDDNLGSFVSKTKPRTMPTLLPGPDVIYPDLSRALSDAERAANSSAQAKESAKDSVEDNRAPLLRFRTIPMKPLSVSDLTAGAWCELQYFYTLTRLPGGRKTRTAAMKRGTDVHETLERQVFTPVQIQVTKKEDTFGLRIWNIIQGLRVLREQGFTRELEVWGMVDGNVVNGVIDSLSYENPDPELQEDVLSSRGSSQTITNSQPYEPSTPGDYAIYITDVKTRNSATPPPQMQVRGAIIQLFLYHRFLSEMASDKLDYISVFERYGVNPDEPFSDAFMAQIGAVHDEVFVEPDDEADSSSDAGFVSAPSSPSQVSFLSDSSSSPTLRYRSLRTLLTLLKSELRLTFPRGASDLGNIVAVEYRYRGCDPPAPRDPLADEPSTSPDEDSVARPRYETGSVICVNTFFVEPETLDLYLAETMRWWNGEREPHGVALEEAAFKCRSCEFREECDWRRNLDQEALRKARRRKEKKKEEQTEIEVTGEEVTGKRRKGRRAGTSAIGDVYA</sequence>
<reference evidence="8" key="2">
    <citation type="submission" date="2023-05" db="EMBL/GenBank/DDBJ databases">
        <authorList>
            <consortium name="Lawrence Berkeley National Laboratory"/>
            <person name="Steindorff A."/>
            <person name="Hensen N."/>
            <person name="Bonometti L."/>
            <person name="Westerberg I."/>
            <person name="Brannstrom I.O."/>
            <person name="Guillou S."/>
            <person name="Cros-Aarteil S."/>
            <person name="Calhoun S."/>
            <person name="Haridas S."/>
            <person name="Kuo A."/>
            <person name="Mondo S."/>
            <person name="Pangilinan J."/>
            <person name="Riley R."/>
            <person name="Labutti K."/>
            <person name="Andreopoulos B."/>
            <person name="Lipzen A."/>
            <person name="Chen C."/>
            <person name="Yanf M."/>
            <person name="Daum C."/>
            <person name="Ng V."/>
            <person name="Clum A."/>
            <person name="Ohm R."/>
            <person name="Martin F."/>
            <person name="Silar P."/>
            <person name="Natvig D."/>
            <person name="Lalanne C."/>
            <person name="Gautier V."/>
            <person name="Ament-Velasquez S.L."/>
            <person name="Kruys A."/>
            <person name="Hutchinson M.I."/>
            <person name="Powell A.J."/>
            <person name="Barry K."/>
            <person name="Miller A.N."/>
            <person name="Grigoriev I.V."/>
            <person name="Debuchy R."/>
            <person name="Gladieux P."/>
            <person name="Thoren M.H."/>
            <person name="Johannesson H."/>
        </authorList>
    </citation>
    <scope>NUCLEOTIDE SEQUENCE</scope>
    <source>
        <strain evidence="8">CBS 532.94</strain>
    </source>
</reference>
<proteinExistence type="inferred from homology"/>
<evidence type="ECO:0000256" key="3">
    <source>
        <dbReference type="ARBA" id="ARBA00011245"/>
    </source>
</evidence>
<dbReference type="Proteomes" id="UP001303760">
    <property type="component" value="Unassembled WGS sequence"/>
</dbReference>
<protein>
    <submittedName>
        <fullName evidence="8">Exonuclease V</fullName>
    </submittedName>
</protein>
<keyword evidence="6 8" id="KW-0269">Exonuclease</keyword>
<keyword evidence="5" id="KW-0540">Nuclease</keyword>
<reference evidence="8" key="1">
    <citation type="journal article" date="2023" name="Mol. Phylogenet. Evol.">
        <title>Genome-scale phylogeny and comparative genomics of the fungal order Sordariales.</title>
        <authorList>
            <person name="Hensen N."/>
            <person name="Bonometti L."/>
            <person name="Westerberg I."/>
            <person name="Brannstrom I.O."/>
            <person name="Guillou S."/>
            <person name="Cros-Aarteil S."/>
            <person name="Calhoun S."/>
            <person name="Haridas S."/>
            <person name="Kuo A."/>
            <person name="Mondo S."/>
            <person name="Pangilinan J."/>
            <person name="Riley R."/>
            <person name="LaButti K."/>
            <person name="Andreopoulos B."/>
            <person name="Lipzen A."/>
            <person name="Chen C."/>
            <person name="Yan M."/>
            <person name="Daum C."/>
            <person name="Ng V."/>
            <person name="Clum A."/>
            <person name="Steindorff A."/>
            <person name="Ohm R.A."/>
            <person name="Martin F."/>
            <person name="Silar P."/>
            <person name="Natvig D.O."/>
            <person name="Lalanne C."/>
            <person name="Gautier V."/>
            <person name="Ament-Velasquez S.L."/>
            <person name="Kruys A."/>
            <person name="Hutchinson M.I."/>
            <person name="Powell A.J."/>
            <person name="Barry K."/>
            <person name="Miller A.N."/>
            <person name="Grigoriev I.V."/>
            <person name="Debuchy R."/>
            <person name="Gladieux P."/>
            <person name="Hiltunen Thoren M."/>
            <person name="Johannesson H."/>
        </authorList>
    </citation>
    <scope>NUCLEOTIDE SEQUENCE</scope>
    <source>
        <strain evidence="8">CBS 532.94</strain>
    </source>
</reference>
<feature type="compositionally biased region" description="Low complexity" evidence="7">
    <location>
        <begin position="440"/>
        <end position="465"/>
    </location>
</feature>
<organism evidence="8 9">
    <name type="scientific">Achaetomium macrosporum</name>
    <dbReference type="NCBI Taxonomy" id="79813"/>
    <lineage>
        <taxon>Eukaryota</taxon>
        <taxon>Fungi</taxon>
        <taxon>Dikarya</taxon>
        <taxon>Ascomycota</taxon>
        <taxon>Pezizomycotina</taxon>
        <taxon>Sordariomycetes</taxon>
        <taxon>Sordariomycetidae</taxon>
        <taxon>Sordariales</taxon>
        <taxon>Chaetomiaceae</taxon>
        <taxon>Achaetomium</taxon>
    </lineage>
</organism>
<dbReference type="GO" id="GO:0051539">
    <property type="term" value="F:4 iron, 4 sulfur cluster binding"/>
    <property type="evidence" value="ECO:0007669"/>
    <property type="project" value="UniProtKB-KW"/>
</dbReference>
<dbReference type="EMBL" id="MU860038">
    <property type="protein sequence ID" value="KAK4240535.1"/>
    <property type="molecule type" value="Genomic_DNA"/>
</dbReference>
<evidence type="ECO:0000256" key="2">
    <source>
        <dbReference type="ARBA" id="ARBA00009797"/>
    </source>
</evidence>
<feature type="region of interest" description="Disordered" evidence="7">
    <location>
        <begin position="145"/>
        <end position="164"/>
    </location>
</feature>
<evidence type="ECO:0000256" key="6">
    <source>
        <dbReference type="ARBA" id="ARBA00022839"/>
    </source>
</evidence>
<comment type="similarity">
    <text evidence="2">Belongs to the EXO5 family.</text>
</comment>
<dbReference type="PANTHER" id="PTHR14464:SF4">
    <property type="entry name" value="EXONUCLEASE V"/>
    <property type="match status" value="1"/>
</dbReference>
<dbReference type="GO" id="GO:0036297">
    <property type="term" value="P:interstrand cross-link repair"/>
    <property type="evidence" value="ECO:0007669"/>
    <property type="project" value="TreeGrafter"/>
</dbReference>
<comment type="cofactor">
    <cofactor evidence="1">
        <name>[4Fe-4S] cluster</name>
        <dbReference type="ChEBI" id="CHEBI:49883"/>
    </cofactor>
</comment>
<evidence type="ECO:0000256" key="5">
    <source>
        <dbReference type="ARBA" id="ARBA00022722"/>
    </source>
</evidence>
<dbReference type="GO" id="GO:0005634">
    <property type="term" value="C:nucleus"/>
    <property type="evidence" value="ECO:0007669"/>
    <property type="project" value="TreeGrafter"/>
</dbReference>